<keyword evidence="4 20" id="KW-0004">4Fe-4S</keyword>
<evidence type="ECO:0000256" key="7">
    <source>
        <dbReference type="ARBA" id="ARBA00022705"/>
    </source>
</evidence>
<evidence type="ECO:0000256" key="8">
    <source>
        <dbReference type="ARBA" id="ARBA00022722"/>
    </source>
</evidence>
<evidence type="ECO:0000256" key="11">
    <source>
        <dbReference type="ARBA" id="ARBA00022801"/>
    </source>
</evidence>
<dbReference type="InterPro" id="IPR036397">
    <property type="entry name" value="RNaseH_sf"/>
</dbReference>
<dbReference type="EMBL" id="ML220130">
    <property type="protein sequence ID" value="TGZ79624.1"/>
    <property type="molecule type" value="Genomic_DNA"/>
</dbReference>
<evidence type="ECO:0000256" key="12">
    <source>
        <dbReference type="ARBA" id="ARBA00022833"/>
    </source>
</evidence>
<dbReference type="FunFam" id="3.30.342.10:FF:000009">
    <property type="entry name" value="DNA polymerase"/>
    <property type="match status" value="1"/>
</dbReference>
<dbReference type="FunCoup" id="A0A4S2MT16">
    <property type="interactions" value="748"/>
</dbReference>
<dbReference type="InParanoid" id="A0A4S2MT16"/>
<dbReference type="Gene3D" id="1.10.132.60">
    <property type="entry name" value="DNA polymerase family B, C-terminal domain"/>
    <property type="match status" value="1"/>
</dbReference>
<dbReference type="Pfam" id="PF03104">
    <property type="entry name" value="DNA_pol_B_exo1"/>
    <property type="match status" value="1"/>
</dbReference>
<dbReference type="Proteomes" id="UP000298138">
    <property type="component" value="Unassembled WGS sequence"/>
</dbReference>
<keyword evidence="9 20" id="KW-0479">Metal-binding</keyword>
<evidence type="ECO:0000256" key="13">
    <source>
        <dbReference type="ARBA" id="ARBA00022839"/>
    </source>
</evidence>
<dbReference type="NCBIfam" id="TIGR00592">
    <property type="entry name" value="pol2"/>
    <property type="match status" value="1"/>
</dbReference>
<comment type="similarity">
    <text evidence="3 20">Belongs to the DNA polymerase type-B family.</text>
</comment>
<dbReference type="FunFam" id="1.10.287.690:FF:000001">
    <property type="entry name" value="DNA polymerase"/>
    <property type="match status" value="1"/>
</dbReference>
<dbReference type="GO" id="GO:0045004">
    <property type="term" value="P:DNA replication proofreading"/>
    <property type="evidence" value="ECO:0007669"/>
    <property type="project" value="TreeGrafter"/>
</dbReference>
<keyword evidence="14 20" id="KW-0239">DNA-directed DNA polymerase</keyword>
<dbReference type="Pfam" id="PF00136">
    <property type="entry name" value="DNA_pol_B"/>
    <property type="match status" value="1"/>
</dbReference>
<keyword evidence="10 20" id="KW-0863">Zinc-finger</keyword>
<keyword evidence="7 20" id="KW-0235">DNA replication</keyword>
<comment type="catalytic activity">
    <reaction evidence="19 20">
        <text>DNA(n) + a 2'-deoxyribonucleoside 5'-triphosphate = DNA(n+1) + diphosphate</text>
        <dbReference type="Rhea" id="RHEA:22508"/>
        <dbReference type="Rhea" id="RHEA-COMP:17339"/>
        <dbReference type="Rhea" id="RHEA-COMP:17340"/>
        <dbReference type="ChEBI" id="CHEBI:33019"/>
        <dbReference type="ChEBI" id="CHEBI:61560"/>
        <dbReference type="ChEBI" id="CHEBI:173112"/>
        <dbReference type="EC" id="2.7.7.7"/>
    </reaction>
</comment>
<evidence type="ECO:0000256" key="21">
    <source>
        <dbReference type="SAM" id="MobiDB-lite"/>
    </source>
</evidence>
<evidence type="ECO:0000256" key="19">
    <source>
        <dbReference type="ARBA" id="ARBA00049244"/>
    </source>
</evidence>
<keyword evidence="12 20" id="KW-0862">Zinc</keyword>
<evidence type="ECO:0000256" key="3">
    <source>
        <dbReference type="ARBA" id="ARBA00005755"/>
    </source>
</evidence>
<feature type="domain" description="DNA-directed DNA polymerase family B multifunctional" evidence="22">
    <location>
        <begin position="524"/>
        <end position="955"/>
    </location>
</feature>
<evidence type="ECO:0000256" key="14">
    <source>
        <dbReference type="ARBA" id="ARBA00022932"/>
    </source>
</evidence>
<keyword evidence="26" id="KW-1185">Reference proteome</keyword>
<dbReference type="GO" id="GO:0003887">
    <property type="term" value="F:DNA-directed DNA polymerase activity"/>
    <property type="evidence" value="ECO:0007669"/>
    <property type="project" value="UniProtKB-KW"/>
</dbReference>
<keyword evidence="15 20" id="KW-0408">Iron</keyword>
<dbReference type="InterPro" id="IPR017964">
    <property type="entry name" value="DNA-dir_DNA_pol_B_CS"/>
</dbReference>
<dbReference type="Pfam" id="PF14260">
    <property type="entry name" value="zf-C4pol"/>
    <property type="match status" value="1"/>
</dbReference>
<dbReference type="Gene3D" id="1.10.287.690">
    <property type="entry name" value="Helix hairpin bin"/>
    <property type="match status" value="1"/>
</dbReference>
<keyword evidence="17 20" id="KW-0238">DNA-binding</keyword>
<feature type="region of interest" description="Disordered" evidence="21">
    <location>
        <begin position="1"/>
        <end position="55"/>
    </location>
</feature>
<dbReference type="InterPro" id="IPR006133">
    <property type="entry name" value="DNA-dir_DNA_pol_B_exonuc"/>
</dbReference>
<dbReference type="CDD" id="cd05533">
    <property type="entry name" value="POLBc_delta"/>
    <property type="match status" value="1"/>
</dbReference>
<gene>
    <name evidence="25" type="ORF">EX30DRAFT_396961</name>
</gene>
<dbReference type="GO" id="GO:0006287">
    <property type="term" value="P:base-excision repair, gap-filling"/>
    <property type="evidence" value="ECO:0007669"/>
    <property type="project" value="TreeGrafter"/>
</dbReference>
<dbReference type="GO" id="GO:0003677">
    <property type="term" value="F:DNA binding"/>
    <property type="evidence" value="ECO:0007669"/>
    <property type="project" value="UniProtKB-KW"/>
</dbReference>
<dbReference type="OrthoDB" id="2414538at2759"/>
<dbReference type="AlphaFoldDB" id="A0A4S2MT16"/>
<keyword evidence="16 20" id="KW-0411">Iron-sulfur</keyword>
<dbReference type="GO" id="GO:0000166">
    <property type="term" value="F:nucleotide binding"/>
    <property type="evidence" value="ECO:0007669"/>
    <property type="project" value="InterPro"/>
</dbReference>
<dbReference type="SUPFAM" id="SSF53098">
    <property type="entry name" value="Ribonuclease H-like"/>
    <property type="match status" value="1"/>
</dbReference>
<dbReference type="EC" id="2.7.7.7" evidence="20"/>
<dbReference type="SUPFAM" id="SSF56672">
    <property type="entry name" value="DNA/RNA polymerases"/>
    <property type="match status" value="1"/>
</dbReference>
<keyword evidence="13" id="KW-0269">Exonuclease</keyword>
<keyword evidence="5 20" id="KW-0808">Transferase</keyword>
<evidence type="ECO:0000256" key="4">
    <source>
        <dbReference type="ARBA" id="ARBA00022485"/>
    </source>
</evidence>
<feature type="domain" description="C4-type zinc-finger of DNA polymerase delta" evidence="24">
    <location>
        <begin position="993"/>
        <end position="1067"/>
    </location>
</feature>
<dbReference type="FunFam" id="1.10.132.60:FF:000001">
    <property type="entry name" value="DNA polymerase"/>
    <property type="match status" value="1"/>
</dbReference>
<dbReference type="Gene3D" id="3.30.342.10">
    <property type="entry name" value="DNA Polymerase, chain B, domain 1"/>
    <property type="match status" value="1"/>
</dbReference>
<dbReference type="PANTHER" id="PTHR10322:SF23">
    <property type="entry name" value="DNA POLYMERASE DELTA CATALYTIC SUBUNIT"/>
    <property type="match status" value="1"/>
</dbReference>
<dbReference type="Gene3D" id="3.90.1600.10">
    <property type="entry name" value="Palm domain of DNA polymerase"/>
    <property type="match status" value="1"/>
</dbReference>
<evidence type="ECO:0000256" key="20">
    <source>
        <dbReference type="RuleBase" id="RU000442"/>
    </source>
</evidence>
<dbReference type="GO" id="GO:0051539">
    <property type="term" value="F:4 iron, 4 sulfur cluster binding"/>
    <property type="evidence" value="ECO:0007669"/>
    <property type="project" value="UniProtKB-KW"/>
</dbReference>
<dbReference type="STRING" id="341454.A0A4S2MT16"/>
<dbReference type="FunFam" id="3.30.420.10:FF:000004">
    <property type="entry name" value="DNA polymerase"/>
    <property type="match status" value="1"/>
</dbReference>
<dbReference type="CDD" id="cd05777">
    <property type="entry name" value="DNA_polB_delta_exo"/>
    <property type="match status" value="1"/>
</dbReference>
<reference evidence="25 26" key="1">
    <citation type="submission" date="2019-04" db="EMBL/GenBank/DDBJ databases">
        <title>Comparative genomics and transcriptomics to analyze fruiting body development in filamentous ascomycetes.</title>
        <authorList>
            <consortium name="DOE Joint Genome Institute"/>
            <person name="Lutkenhaus R."/>
            <person name="Traeger S."/>
            <person name="Breuer J."/>
            <person name="Kuo A."/>
            <person name="Lipzen A."/>
            <person name="Pangilinan J."/>
            <person name="Dilworth D."/>
            <person name="Sandor L."/>
            <person name="Poggeler S."/>
            <person name="Barry K."/>
            <person name="Grigoriev I.V."/>
            <person name="Nowrousian M."/>
        </authorList>
    </citation>
    <scope>NUCLEOTIDE SEQUENCE [LARGE SCALE GENOMIC DNA]</scope>
    <source>
        <strain evidence="25 26">CBS 389.68</strain>
    </source>
</reference>
<proteinExistence type="inferred from homology"/>
<feature type="domain" description="DNA-directed DNA polymerase family B exonuclease" evidence="23">
    <location>
        <begin position="226"/>
        <end position="459"/>
    </location>
</feature>
<accession>A0A4S2MT16</accession>
<comment type="cofactor">
    <cofactor evidence="1 20">
        <name>[4Fe-4S] cluster</name>
        <dbReference type="ChEBI" id="CHEBI:49883"/>
    </cofactor>
</comment>
<evidence type="ECO:0000259" key="22">
    <source>
        <dbReference type="Pfam" id="PF00136"/>
    </source>
</evidence>
<dbReference type="GO" id="GO:0006297">
    <property type="term" value="P:nucleotide-excision repair, DNA gap filling"/>
    <property type="evidence" value="ECO:0007669"/>
    <property type="project" value="TreeGrafter"/>
</dbReference>
<evidence type="ECO:0000256" key="2">
    <source>
        <dbReference type="ARBA" id="ARBA00004123"/>
    </source>
</evidence>
<protein>
    <recommendedName>
        <fullName evidence="20">DNA polymerase</fullName>
        <ecNumber evidence="20">2.7.7.7</ecNumber>
    </recommendedName>
</protein>
<dbReference type="InterPro" id="IPR050240">
    <property type="entry name" value="DNA_pol_type-B"/>
</dbReference>
<dbReference type="PRINTS" id="PR00106">
    <property type="entry name" value="DNAPOLB"/>
</dbReference>
<dbReference type="GO" id="GO:0008296">
    <property type="term" value="F:3'-5'-DNA exonuclease activity"/>
    <property type="evidence" value="ECO:0007669"/>
    <property type="project" value="TreeGrafter"/>
</dbReference>
<evidence type="ECO:0000256" key="9">
    <source>
        <dbReference type="ARBA" id="ARBA00022723"/>
    </source>
</evidence>
<dbReference type="InterPro" id="IPR042087">
    <property type="entry name" value="DNA_pol_B_thumb"/>
</dbReference>
<dbReference type="InterPro" id="IPR012337">
    <property type="entry name" value="RNaseH-like_sf"/>
</dbReference>
<comment type="subcellular location">
    <subcellularLocation>
        <location evidence="2 20">Nucleus</location>
    </subcellularLocation>
</comment>
<keyword evidence="11" id="KW-0378">Hydrolase</keyword>
<dbReference type="GO" id="GO:0043625">
    <property type="term" value="C:delta DNA polymerase complex"/>
    <property type="evidence" value="ECO:0007669"/>
    <property type="project" value="TreeGrafter"/>
</dbReference>
<dbReference type="InterPro" id="IPR006134">
    <property type="entry name" value="DNA-dir_DNA_pol_B_multi_dom"/>
</dbReference>
<keyword evidence="18 20" id="KW-0539">Nucleus</keyword>
<name>A0A4S2MT16_9PEZI</name>
<dbReference type="Gene3D" id="3.30.420.10">
    <property type="entry name" value="Ribonuclease H-like superfamily/Ribonuclease H"/>
    <property type="match status" value="1"/>
</dbReference>
<dbReference type="InterPro" id="IPR006172">
    <property type="entry name" value="DNA-dir_DNA_pol_B"/>
</dbReference>
<dbReference type="InterPro" id="IPR043502">
    <property type="entry name" value="DNA/RNA_pol_sf"/>
</dbReference>
<dbReference type="GO" id="GO:0008270">
    <property type="term" value="F:zinc ion binding"/>
    <property type="evidence" value="ECO:0007669"/>
    <property type="project" value="UniProtKB-KW"/>
</dbReference>
<evidence type="ECO:0000259" key="24">
    <source>
        <dbReference type="Pfam" id="PF14260"/>
    </source>
</evidence>
<evidence type="ECO:0000256" key="5">
    <source>
        <dbReference type="ARBA" id="ARBA00022679"/>
    </source>
</evidence>
<evidence type="ECO:0000256" key="1">
    <source>
        <dbReference type="ARBA" id="ARBA00001966"/>
    </source>
</evidence>
<evidence type="ECO:0000256" key="16">
    <source>
        <dbReference type="ARBA" id="ARBA00023014"/>
    </source>
</evidence>
<organism evidence="25 26">
    <name type="scientific">Ascodesmis nigricans</name>
    <dbReference type="NCBI Taxonomy" id="341454"/>
    <lineage>
        <taxon>Eukaryota</taxon>
        <taxon>Fungi</taxon>
        <taxon>Dikarya</taxon>
        <taxon>Ascomycota</taxon>
        <taxon>Pezizomycotina</taxon>
        <taxon>Pezizomycetes</taxon>
        <taxon>Pezizales</taxon>
        <taxon>Ascodesmidaceae</taxon>
        <taxon>Ascodesmis</taxon>
    </lineage>
</organism>
<dbReference type="PANTHER" id="PTHR10322">
    <property type="entry name" value="DNA POLYMERASE CATALYTIC SUBUNIT"/>
    <property type="match status" value="1"/>
</dbReference>
<evidence type="ECO:0000313" key="25">
    <source>
        <dbReference type="EMBL" id="TGZ79624.1"/>
    </source>
</evidence>
<evidence type="ECO:0000256" key="18">
    <source>
        <dbReference type="ARBA" id="ARBA00023242"/>
    </source>
</evidence>
<keyword evidence="8" id="KW-0540">Nuclease</keyword>
<dbReference type="PROSITE" id="PS00116">
    <property type="entry name" value="DNA_POLYMERASE_B"/>
    <property type="match status" value="1"/>
</dbReference>
<sequence>MAAVTVKRVLKDETSTHNNVAPSAAKKRKIGPESFADRNKKLSQHIPKSSFEEDLGKMTQELEELKSGNAETDQNWERPPLDQNWNPQTDNLLFQQIDVEEGHLKGKTVIRLFGVTDSGHSVLLHVTGFHHYLYVAAPSGFTQRDVEGYKLFLDGKLSNGPECAISSVQIAMRENLYHFNGNQKSPYLKISVSDPKLINRLRTLIETGKGNYRGMWPSVEGGIMTFDNIQYILRFMVDTKMSGMSWVEVPGGKYRMLGRHELQSTCQMEAEVNYSDLIAHPSEGHYARIAPLRILSFDIECAGRKGIFPEAEVDPVIQIANVITRYGEDKPFIRNVFCMDTCALITNTQLFEFDDEKKMLLGWKDFIQKADPDVIIGYNIANFDMPYLLDRAKALKATDFPYWTRLRTMRSEAKETNFSSKQMGNRDTKATNTNGRLQVDLLQVIQRDYQLRSYTLNSVSAHFLGEQKEDVHYSIITELYNGTPDSRRRLAIYCLKDAYLPQRLMDKLMCLVNYTEMARVTGVPYMYLLARGQQIKFLSQIFRHALEEDLVIPNQNQSGSSEEQYEGATVIEPVRGYYDVPIATLDFASLYPSIMQAHNLCYTTLLKRETAQRLNLKEGEDYTVTPNGDWFVKSHLRKGMIPIILDGLLGARKRAKADLKNETDPFRKAVLNGRQLALKVSANSVYGITGATVGKLPCLQIASSVTSYGRQMIERTKEEVERKYTIANGYDYDAQVIYGDTDSVMVKFGYTELAKAMELGQEAADYVSSKFEKPIKLEFEKVYFPYLLINKKRYAGLYWTGTKSYDKMDTKGIETVRRDNCRLVQVCIETVLRKILIDRDVQGAQDYVKALISDLLQNRVDMSQLVITKALTKGEYTAKQAHTELAERMRKRDPGSAPALGDRVAYVMVKGASGAKNYEKSEDPLYVLEHSVPIDTKYYLDNQLANPLGRIFEPILGKTKSQSLLNGDHTRSISITAPSVGGLMKFAKKTQTCLGCKTPLTKKAQAEGAVCDNCAPRFGELYQRSLTSVNELQVKFSRLWTQCQRCQGAIHCEVICSNKDCPIFYMRMKARKDLDEKEKELVRFDKDQLAW</sequence>
<evidence type="ECO:0000256" key="10">
    <source>
        <dbReference type="ARBA" id="ARBA00022771"/>
    </source>
</evidence>
<evidence type="ECO:0000256" key="6">
    <source>
        <dbReference type="ARBA" id="ARBA00022695"/>
    </source>
</evidence>
<evidence type="ECO:0000259" key="23">
    <source>
        <dbReference type="Pfam" id="PF03104"/>
    </source>
</evidence>
<dbReference type="InterPro" id="IPR023211">
    <property type="entry name" value="DNA_pol_palm_dom_sf"/>
</dbReference>
<evidence type="ECO:0000313" key="26">
    <source>
        <dbReference type="Proteomes" id="UP000298138"/>
    </source>
</evidence>
<evidence type="ECO:0000256" key="17">
    <source>
        <dbReference type="ARBA" id="ARBA00023125"/>
    </source>
</evidence>
<dbReference type="SMART" id="SM00486">
    <property type="entry name" value="POLBc"/>
    <property type="match status" value="1"/>
</dbReference>
<dbReference type="InterPro" id="IPR025687">
    <property type="entry name" value="Znf-C4pol"/>
</dbReference>
<keyword evidence="6 20" id="KW-0548">Nucleotidyltransferase</keyword>
<evidence type="ECO:0000256" key="15">
    <source>
        <dbReference type="ARBA" id="ARBA00023004"/>
    </source>
</evidence>